<gene>
    <name evidence="8" type="ORF">sS8_0084</name>
</gene>
<evidence type="ECO:0000313" key="9">
    <source>
        <dbReference type="Proteomes" id="UP000266313"/>
    </source>
</evidence>
<evidence type="ECO:0000256" key="2">
    <source>
        <dbReference type="ARBA" id="ARBA00007814"/>
    </source>
</evidence>
<evidence type="ECO:0000259" key="7">
    <source>
        <dbReference type="PROSITE" id="PS50988"/>
    </source>
</evidence>
<evidence type="ECO:0000256" key="3">
    <source>
        <dbReference type="ARBA" id="ARBA00022490"/>
    </source>
</evidence>
<dbReference type="KEGG" id="mmai:sS8_0084"/>
<dbReference type="GO" id="GO:0005737">
    <property type="term" value="C:cytoplasm"/>
    <property type="evidence" value="ECO:0007669"/>
    <property type="project" value="UniProtKB-SubCell"/>
</dbReference>
<dbReference type="Gene3D" id="3.40.50.410">
    <property type="entry name" value="von Willebrand factor, type A domain"/>
    <property type="match status" value="1"/>
</dbReference>
<evidence type="ECO:0000256" key="4">
    <source>
        <dbReference type="ARBA" id="ARBA00022723"/>
    </source>
</evidence>
<proteinExistence type="inferred from homology"/>
<keyword evidence="3" id="KW-0963">Cytoplasm</keyword>
<evidence type="ECO:0000256" key="5">
    <source>
        <dbReference type="ARBA" id="ARBA00022884"/>
    </source>
</evidence>
<dbReference type="SUPFAM" id="SSF140864">
    <property type="entry name" value="TROVE domain-like"/>
    <property type="match status" value="1"/>
</dbReference>
<accession>A0A286T5Q2</accession>
<dbReference type="EMBL" id="AP017928">
    <property type="protein sequence ID" value="BBA32053.1"/>
    <property type="molecule type" value="Genomic_DNA"/>
</dbReference>
<name>A0A286T5Q2_9GAMM</name>
<dbReference type="Pfam" id="PF25045">
    <property type="entry name" value="vWA_Ro60"/>
    <property type="match status" value="1"/>
</dbReference>
<keyword evidence="9" id="KW-1185">Reference proteome</keyword>
<organism evidence="8 9">
    <name type="scientific">Methylocaldum marinum</name>
    <dbReference type="NCBI Taxonomy" id="1432792"/>
    <lineage>
        <taxon>Bacteria</taxon>
        <taxon>Pseudomonadati</taxon>
        <taxon>Pseudomonadota</taxon>
        <taxon>Gammaproteobacteria</taxon>
        <taxon>Methylococcales</taxon>
        <taxon>Methylococcaceae</taxon>
        <taxon>Methylocaldum</taxon>
    </lineage>
</organism>
<dbReference type="InterPro" id="IPR036465">
    <property type="entry name" value="vWFA_dom_sf"/>
</dbReference>
<dbReference type="OrthoDB" id="208855at2"/>
<protein>
    <submittedName>
        <fullName evidence="8">Trove domain-containing protein</fullName>
    </submittedName>
</protein>
<dbReference type="PANTHER" id="PTHR14202:SF0">
    <property type="entry name" value="RNA-BINDING PROTEIN RO60"/>
    <property type="match status" value="1"/>
</dbReference>
<dbReference type="InterPro" id="IPR037214">
    <property type="entry name" value="TROVE_dom_sf"/>
</dbReference>
<keyword evidence="5" id="KW-0694">RNA-binding</keyword>
<dbReference type="Proteomes" id="UP000266313">
    <property type="component" value="Chromosome"/>
</dbReference>
<reference evidence="8 9" key="1">
    <citation type="submission" date="2016-12" db="EMBL/GenBank/DDBJ databases">
        <title>Genome sequencing of Methylocaldum marinum.</title>
        <authorList>
            <person name="Takeuchi M."/>
            <person name="Kamagata Y."/>
            <person name="Hiraoka S."/>
            <person name="Oshima K."/>
            <person name="Hattori M."/>
            <person name="Iwasaki W."/>
        </authorList>
    </citation>
    <scope>NUCLEOTIDE SEQUENCE [LARGE SCALE GENOMIC DNA]</scope>
    <source>
        <strain evidence="8 9">S8</strain>
    </source>
</reference>
<keyword evidence="4" id="KW-0479">Metal-binding</keyword>
<comment type="subcellular location">
    <subcellularLocation>
        <location evidence="1">Cytoplasm</location>
    </subcellularLocation>
</comment>
<evidence type="ECO:0000313" key="8">
    <source>
        <dbReference type="EMBL" id="BBA32053.1"/>
    </source>
</evidence>
<dbReference type="PROSITE" id="PS50988">
    <property type="entry name" value="TROVE"/>
    <property type="match status" value="1"/>
</dbReference>
<dbReference type="SUPFAM" id="SSF53300">
    <property type="entry name" value="vWA-like"/>
    <property type="match status" value="1"/>
</dbReference>
<dbReference type="InterPro" id="IPR056800">
    <property type="entry name" value="vWA_Ro60"/>
</dbReference>
<dbReference type="GO" id="GO:0003723">
    <property type="term" value="F:RNA binding"/>
    <property type="evidence" value="ECO:0007669"/>
    <property type="project" value="UniProtKB-KW"/>
</dbReference>
<evidence type="ECO:0000256" key="6">
    <source>
        <dbReference type="ARBA" id="ARBA00023274"/>
    </source>
</evidence>
<dbReference type="InterPro" id="IPR040322">
    <property type="entry name" value="TROVE2"/>
</dbReference>
<dbReference type="GO" id="GO:1990904">
    <property type="term" value="C:ribonucleoprotein complex"/>
    <property type="evidence" value="ECO:0007669"/>
    <property type="project" value="UniProtKB-KW"/>
</dbReference>
<dbReference type="InterPro" id="IPR008858">
    <property type="entry name" value="TROVE_dom"/>
</dbReference>
<dbReference type="AlphaFoldDB" id="A0A286T5Q2"/>
<keyword evidence="6" id="KW-0687">Ribonucleoprotein</keyword>
<dbReference type="RefSeq" id="WP_119627916.1">
    <property type="nucleotide sequence ID" value="NZ_AP017928.1"/>
</dbReference>
<comment type="similarity">
    <text evidence="2">Belongs to the Ro 60 kDa family.</text>
</comment>
<evidence type="ECO:0000256" key="1">
    <source>
        <dbReference type="ARBA" id="ARBA00004496"/>
    </source>
</evidence>
<dbReference type="PANTHER" id="PTHR14202">
    <property type="entry name" value="60 KDA RIBONUCLEOPROTEIN SSA/RO"/>
    <property type="match status" value="1"/>
</dbReference>
<dbReference type="GO" id="GO:0046872">
    <property type="term" value="F:metal ion binding"/>
    <property type="evidence" value="ECO:0007669"/>
    <property type="project" value="UniProtKB-KW"/>
</dbReference>
<feature type="domain" description="TROVE" evidence="7">
    <location>
        <begin position="20"/>
        <end position="325"/>
    </location>
</feature>
<sequence length="517" mass="56482">MANLQLFRSLRGRLLPPAGALNHEGAPSYGFSPKHRLAQYAATGCLSGTFYAGAEAQLDTILALCREVDARFIAKTAVYCRERGYMKDTPALLAAVLTIRGREFLPEVFGRVIGNGRMLRNFVQILRSGAVGRKSLGTRPKKLIQRWLNQASERDLLNAAVGNAPSLADVVKMVHPKPAEPWREAFFAWLIGKPYDELALPPTTRAFEAWKRDPSGEPPEVPFQMLTALDLDAEQWARIARQGGWQMVRMNLNTFVRHGVFEINGMADTVAEKLRDAKAIARAGVFPYQLLAAYRAAGKGVPPVVREALQDALEISLANVPEMPGRVVVCPDVSGSMSSPVTGFRGSASTAVRCIDVAALIGAALLRKNRETIVLPFENDVVTVDLNPRDTVLTNAEKLASIGGGGTNCSAPLARLNRRKAKADLVLMVSDNESWVDATRRGATATQREWETFRQRNPAAKLVCVDIQPYGTTQAAERDDILNIGGFSDEVFRVLGTFAAGQLNPEHWVGVIEEIVL</sequence>